<keyword evidence="1" id="KW-0732">Signal</keyword>
<name>A0A1M7N0U3_9ACTN</name>
<dbReference type="Proteomes" id="UP000184440">
    <property type="component" value="Unassembled WGS sequence"/>
</dbReference>
<protein>
    <recommendedName>
        <fullName evidence="4">Small secreted protein</fullName>
    </recommendedName>
</protein>
<evidence type="ECO:0000256" key="1">
    <source>
        <dbReference type="SAM" id="SignalP"/>
    </source>
</evidence>
<dbReference type="EMBL" id="FRCS01000002">
    <property type="protein sequence ID" value="SHM96548.1"/>
    <property type="molecule type" value="Genomic_DNA"/>
</dbReference>
<reference evidence="2 3" key="1">
    <citation type="submission" date="2016-11" db="EMBL/GenBank/DDBJ databases">
        <authorList>
            <person name="Jaros S."/>
            <person name="Januszkiewicz K."/>
            <person name="Wedrychowicz H."/>
        </authorList>
    </citation>
    <scope>NUCLEOTIDE SEQUENCE [LARGE SCALE GENOMIC DNA]</scope>
    <source>
        <strain evidence="2 3">DSM 46144</strain>
    </source>
</reference>
<feature type="signal peptide" evidence="1">
    <location>
        <begin position="1"/>
        <end position="29"/>
    </location>
</feature>
<dbReference type="OrthoDB" id="5196359at2"/>
<evidence type="ECO:0000313" key="3">
    <source>
        <dbReference type="Proteomes" id="UP000184440"/>
    </source>
</evidence>
<accession>A0A1M7N0U3</accession>
<feature type="chain" id="PRO_5013382803" description="Small secreted protein" evidence="1">
    <location>
        <begin position="30"/>
        <end position="128"/>
    </location>
</feature>
<dbReference type="STRING" id="134849.SAMN05443668_102342"/>
<keyword evidence="3" id="KW-1185">Reference proteome</keyword>
<organism evidence="2 3">
    <name type="scientific">Cryptosporangium aurantiacum</name>
    <dbReference type="NCBI Taxonomy" id="134849"/>
    <lineage>
        <taxon>Bacteria</taxon>
        <taxon>Bacillati</taxon>
        <taxon>Actinomycetota</taxon>
        <taxon>Actinomycetes</taxon>
        <taxon>Cryptosporangiales</taxon>
        <taxon>Cryptosporangiaceae</taxon>
        <taxon>Cryptosporangium</taxon>
    </lineage>
</organism>
<evidence type="ECO:0000313" key="2">
    <source>
        <dbReference type="EMBL" id="SHM96548.1"/>
    </source>
</evidence>
<sequence>MSRTIPRLVGAAVAIAALSSTLACGIVGADNTDACNAIKKEVQDFTAQSVNNIDDPKALGQSYHDLADKIRSEGEKGDGDLKDATQDLGDAYDKLGDTVSNLSTSSNPTIPDSSEVTAAGVKFKNACD</sequence>
<dbReference type="PROSITE" id="PS51257">
    <property type="entry name" value="PROKAR_LIPOPROTEIN"/>
    <property type="match status" value="1"/>
</dbReference>
<dbReference type="RefSeq" id="WP_073253920.1">
    <property type="nucleotide sequence ID" value="NZ_FRCS01000002.1"/>
</dbReference>
<evidence type="ECO:0008006" key="4">
    <source>
        <dbReference type="Google" id="ProtNLM"/>
    </source>
</evidence>
<gene>
    <name evidence="2" type="ORF">SAMN05443668_102342</name>
</gene>
<dbReference type="AlphaFoldDB" id="A0A1M7N0U3"/>
<proteinExistence type="predicted"/>